<dbReference type="InterPro" id="IPR052187">
    <property type="entry name" value="MFSD1"/>
</dbReference>
<dbReference type="Pfam" id="PF07690">
    <property type="entry name" value="MFS_1"/>
    <property type="match status" value="1"/>
</dbReference>
<comment type="catalytic activity">
    <reaction evidence="2">
        <text>L-lysyl-L-alanine(out) = L-lysyl-L-alanine(in)</text>
        <dbReference type="Rhea" id="RHEA:79399"/>
        <dbReference type="ChEBI" id="CHEBI:229954"/>
    </reaction>
</comment>
<evidence type="ECO:0000256" key="14">
    <source>
        <dbReference type="ARBA" id="ARBA00044924"/>
    </source>
</evidence>
<dbReference type="InterPro" id="IPR020846">
    <property type="entry name" value="MFS_dom"/>
</dbReference>
<keyword evidence="23" id="KW-1185">Reference proteome</keyword>
<comment type="subunit">
    <text evidence="18">Homodimer. Interacts with lysosomal protein GLMP (via lumenal domain); the interaction starts while both proteins are still in the endoplasmic reticulum and is required for stabilization of MFSD1 in lysosomes but has no direct effect on its targeting to lysosomes or transporter activity.</text>
</comment>
<keyword evidence="20" id="KW-0472">Membrane</keyword>
<feature type="transmembrane region" description="Helical" evidence="20">
    <location>
        <begin position="183"/>
        <end position="204"/>
    </location>
</feature>
<feature type="domain" description="Major facilitator superfamily (MFS) profile" evidence="21">
    <location>
        <begin position="58"/>
        <end position="464"/>
    </location>
</feature>
<organism evidence="22">
    <name type="scientific">Absidia glauca</name>
    <name type="common">Pin mould</name>
    <dbReference type="NCBI Taxonomy" id="4829"/>
    <lineage>
        <taxon>Eukaryota</taxon>
        <taxon>Fungi</taxon>
        <taxon>Fungi incertae sedis</taxon>
        <taxon>Mucoromycota</taxon>
        <taxon>Mucoromycotina</taxon>
        <taxon>Mucoromycetes</taxon>
        <taxon>Mucorales</taxon>
        <taxon>Cunninghamellaceae</taxon>
        <taxon>Absidia</taxon>
    </lineage>
</organism>
<comment type="catalytic activity">
    <reaction evidence="5">
        <text>L-alpha-aminoacyl-L-histidine(out) = L-alpha-aminoacyl-L-histidine(in)</text>
        <dbReference type="Rhea" id="RHEA:79375"/>
        <dbReference type="ChEBI" id="CHEBI:229967"/>
    </reaction>
</comment>
<evidence type="ECO:0000313" key="23">
    <source>
        <dbReference type="Proteomes" id="UP000078561"/>
    </source>
</evidence>
<dbReference type="GO" id="GO:0022857">
    <property type="term" value="F:transmembrane transporter activity"/>
    <property type="evidence" value="ECO:0007669"/>
    <property type="project" value="InterPro"/>
</dbReference>
<comment type="function">
    <text evidence="17">Lysosomal dipeptide uniporter that selectively exports lysine, arginine or histidine-containing dipeptides with a net positive charge from the lysosome lumen into the cytosol. Could play a role in a specific type of protein O-glycosylation indirectly regulating macrophages migration and tissue invasion. Also essential for liver homeostasis.</text>
</comment>
<dbReference type="STRING" id="4829.A0A168LNQ2"/>
<comment type="catalytic activity">
    <reaction evidence="11">
        <text>L-arginyl-glycine(out) = L-arginyl-glycine(in)</text>
        <dbReference type="Rhea" id="RHEA:79391"/>
        <dbReference type="ChEBI" id="CHEBI:229955"/>
    </reaction>
</comment>
<feature type="transmembrane region" description="Helical" evidence="20">
    <location>
        <begin position="57"/>
        <end position="76"/>
    </location>
</feature>
<dbReference type="InterPro" id="IPR036259">
    <property type="entry name" value="MFS_trans_sf"/>
</dbReference>
<accession>A0A168LNQ2</accession>
<evidence type="ECO:0000256" key="8">
    <source>
        <dbReference type="ARBA" id="ARBA00044898"/>
    </source>
</evidence>
<evidence type="ECO:0000256" key="5">
    <source>
        <dbReference type="ARBA" id="ARBA00044884"/>
    </source>
</evidence>
<evidence type="ECO:0000259" key="21">
    <source>
        <dbReference type="PROSITE" id="PS50850"/>
    </source>
</evidence>
<evidence type="ECO:0000256" key="13">
    <source>
        <dbReference type="ARBA" id="ARBA00044919"/>
    </source>
</evidence>
<name>A0A168LNQ2_ABSGL</name>
<dbReference type="SUPFAM" id="SSF103473">
    <property type="entry name" value="MFS general substrate transporter"/>
    <property type="match status" value="1"/>
</dbReference>
<evidence type="ECO:0000256" key="12">
    <source>
        <dbReference type="ARBA" id="ARBA00044912"/>
    </source>
</evidence>
<evidence type="ECO:0000256" key="6">
    <source>
        <dbReference type="ARBA" id="ARBA00044891"/>
    </source>
</evidence>
<feature type="transmembrane region" description="Helical" evidence="20">
    <location>
        <begin position="312"/>
        <end position="333"/>
    </location>
</feature>
<feature type="transmembrane region" description="Helical" evidence="20">
    <location>
        <begin position="96"/>
        <end position="116"/>
    </location>
</feature>
<evidence type="ECO:0000256" key="2">
    <source>
        <dbReference type="ARBA" id="ARBA00044876"/>
    </source>
</evidence>
<comment type="subcellular location">
    <subcellularLocation>
        <location evidence="1">Membrane</location>
        <topology evidence="1">Multi-pass membrane protein</topology>
    </subcellularLocation>
</comment>
<feature type="transmembrane region" description="Helical" evidence="20">
    <location>
        <begin position="375"/>
        <end position="400"/>
    </location>
</feature>
<protein>
    <recommendedName>
        <fullName evidence="15">Lysosomal dipeptide transporter MFSD1</fullName>
    </recommendedName>
    <alternativeName>
        <fullName evidence="16">Major facilitator superfamily domain-containing protein 1</fullName>
    </alternativeName>
</protein>
<evidence type="ECO:0000256" key="1">
    <source>
        <dbReference type="ARBA" id="ARBA00004141"/>
    </source>
</evidence>
<feature type="transmembrane region" description="Helical" evidence="20">
    <location>
        <begin position="438"/>
        <end position="459"/>
    </location>
</feature>
<evidence type="ECO:0000256" key="19">
    <source>
        <dbReference type="SAM" id="MobiDB-lite"/>
    </source>
</evidence>
<comment type="catalytic activity">
    <reaction evidence="12">
        <text>L-histidyl-L-alpha-amino acid(out) = L-histidyl-L-alpha-amino acid(in)</text>
        <dbReference type="Rhea" id="RHEA:79379"/>
        <dbReference type="ChEBI" id="CHEBI:229964"/>
    </reaction>
</comment>
<dbReference type="InterPro" id="IPR011701">
    <property type="entry name" value="MFS"/>
</dbReference>
<sequence length="525" mass="57408">MTVQASEQTPLLEDPKHPPSSGTCCKVLTNSCCATIDHVKKPPYCQLSDQSWENKCVALLCVLFLAAGSHFAAHTLGAMKNTIKQEFGISNSQYGVLQSSVAIVNTILPVLGGIFIDVFGTVPGSICATALITSGNVMVALSTHSANWNMMIVGRVLYGIGSGSVVIVQETILSQWFRGKSLAVVVALMLTVSRLASFLAQATVMPIARWSGWYGYGFWFSAALCFFSLVINLFYITLLRKVSPVSNVDHCKNIQAIKQKKTFHWHKLLYLPHAYWLVVVMEFLLGGGWGCFLHVNSEFVKYRFGYDDSRAAAIASVAQILPIFFMPLLGVFVDRYGKRSVLSKSSQAVTGSGFTFTFAIYLLNYTILHPLIGMLLFSVSLALGPVGLVSSVPILLPLSFVGTGLGLVKCATNIGAALFDIGTGWLQDQDIDKGYSGVMVCFLAIGGLSTLFGCVLWILDRHLYDGLLDQSTASAQRRGKMATKKQDAMADRPLKMNYLYGAILFGLMATSWTLFVRIIIHQWLY</sequence>
<dbReference type="Proteomes" id="UP000078561">
    <property type="component" value="Unassembled WGS sequence"/>
</dbReference>
<comment type="catalytic activity">
    <reaction evidence="7">
        <text>L-alpha-aminoacyl-L-lysine(out) = L-alpha-aminoacyl-L-lysine(in)</text>
        <dbReference type="Rhea" id="RHEA:79383"/>
        <dbReference type="ChEBI" id="CHEBI:229966"/>
    </reaction>
</comment>
<dbReference type="AlphaFoldDB" id="A0A168LNQ2"/>
<feature type="region of interest" description="Disordered" evidence="19">
    <location>
        <begin position="1"/>
        <end position="21"/>
    </location>
</feature>
<comment type="catalytic activity">
    <reaction evidence="14">
        <text>L-lysyl-glycine(out) = L-lysyl-glycine(in)</text>
        <dbReference type="Rhea" id="RHEA:79407"/>
        <dbReference type="ChEBI" id="CHEBI:191202"/>
    </reaction>
</comment>
<keyword evidence="20" id="KW-1133">Transmembrane helix</keyword>
<feature type="transmembrane region" description="Helical" evidence="20">
    <location>
        <begin position="273"/>
        <end position="292"/>
    </location>
</feature>
<evidence type="ECO:0000256" key="9">
    <source>
        <dbReference type="ARBA" id="ARBA00044899"/>
    </source>
</evidence>
<comment type="catalytic activity">
    <reaction evidence="9">
        <text>L-arginyl-L-alpha-amino acid(out) = L-arginyl-L-alpha-amino acid(in)</text>
        <dbReference type="Rhea" id="RHEA:79371"/>
        <dbReference type="ChEBI" id="CHEBI:84315"/>
    </reaction>
</comment>
<dbReference type="PROSITE" id="PS50850">
    <property type="entry name" value="MFS"/>
    <property type="match status" value="1"/>
</dbReference>
<dbReference type="EMBL" id="LT551602">
    <property type="protein sequence ID" value="SAL97180.1"/>
    <property type="molecule type" value="Genomic_DNA"/>
</dbReference>
<dbReference type="OMA" id="KIIQLPW"/>
<feature type="transmembrane region" description="Helical" evidence="20">
    <location>
        <begin position="498"/>
        <end position="520"/>
    </location>
</feature>
<comment type="catalytic activity">
    <reaction evidence="4">
        <text>L-alpha-aminoacyl-L-arginine(out) = L-alpha-aminoacyl-L-arginine(in)</text>
        <dbReference type="Rhea" id="RHEA:79367"/>
        <dbReference type="ChEBI" id="CHEBI:229968"/>
    </reaction>
</comment>
<gene>
    <name evidence="22" type="primary">ABSGL_02651.1 scaffold 3684</name>
</gene>
<reference evidence="22" key="1">
    <citation type="submission" date="2016-04" db="EMBL/GenBank/DDBJ databases">
        <authorList>
            <person name="Evans L.H."/>
            <person name="Alamgir A."/>
            <person name="Owens N."/>
            <person name="Weber N.D."/>
            <person name="Virtaneva K."/>
            <person name="Barbian K."/>
            <person name="Babar A."/>
            <person name="Rosenke K."/>
        </authorList>
    </citation>
    <scope>NUCLEOTIDE SEQUENCE [LARGE SCALE GENOMIC DNA]</scope>
    <source>
        <strain evidence="22">CBS 101.48</strain>
    </source>
</reference>
<evidence type="ECO:0000256" key="11">
    <source>
        <dbReference type="ARBA" id="ARBA00044903"/>
    </source>
</evidence>
<evidence type="ECO:0000256" key="7">
    <source>
        <dbReference type="ARBA" id="ARBA00044893"/>
    </source>
</evidence>
<evidence type="ECO:0000313" key="22">
    <source>
        <dbReference type="EMBL" id="SAL97180.1"/>
    </source>
</evidence>
<comment type="catalytic activity">
    <reaction evidence="13">
        <text>L-alanyl-L-lysine(out) = L-alanyl-L-lysine(in)</text>
        <dbReference type="Rhea" id="RHEA:79415"/>
        <dbReference type="ChEBI" id="CHEBI:192470"/>
    </reaction>
</comment>
<evidence type="ECO:0000256" key="18">
    <source>
        <dbReference type="ARBA" id="ARBA00046376"/>
    </source>
</evidence>
<evidence type="ECO:0000256" key="16">
    <source>
        <dbReference type="ARBA" id="ARBA00045018"/>
    </source>
</evidence>
<dbReference type="OrthoDB" id="424834at2759"/>
<proteinExistence type="predicted"/>
<comment type="catalytic activity">
    <reaction evidence="6">
        <text>L-lysyl-L-alpha-amino acid(out) = L-lysyl-L-alpha-amino acid(in)</text>
        <dbReference type="Rhea" id="RHEA:79387"/>
        <dbReference type="ChEBI" id="CHEBI:229965"/>
    </reaction>
</comment>
<evidence type="ECO:0000256" key="3">
    <source>
        <dbReference type="ARBA" id="ARBA00044878"/>
    </source>
</evidence>
<evidence type="ECO:0000256" key="4">
    <source>
        <dbReference type="ARBA" id="ARBA00044881"/>
    </source>
</evidence>
<comment type="catalytic activity">
    <reaction evidence="3">
        <text>L-histidyl-glycine(out) = L-histidyl-glycine(in)</text>
        <dbReference type="Rhea" id="RHEA:79395"/>
        <dbReference type="ChEBI" id="CHEBI:229957"/>
    </reaction>
</comment>
<keyword evidence="20" id="KW-0812">Transmembrane</keyword>
<evidence type="ECO:0000256" key="17">
    <source>
        <dbReference type="ARBA" id="ARBA00045709"/>
    </source>
</evidence>
<dbReference type="PANTHER" id="PTHR23512">
    <property type="entry name" value="MAJOR FACILITATOR SUPERFAMILY DOMAIN-CONTAINING PROTEIN 1"/>
    <property type="match status" value="1"/>
</dbReference>
<dbReference type="Gene3D" id="1.20.1250.20">
    <property type="entry name" value="MFS general substrate transporter like domains"/>
    <property type="match status" value="2"/>
</dbReference>
<feature type="transmembrane region" description="Helical" evidence="20">
    <location>
        <begin position="216"/>
        <end position="238"/>
    </location>
</feature>
<evidence type="ECO:0000256" key="10">
    <source>
        <dbReference type="ARBA" id="ARBA00044900"/>
    </source>
</evidence>
<feature type="transmembrane region" description="Helical" evidence="20">
    <location>
        <begin position="122"/>
        <end position="144"/>
    </location>
</feature>
<evidence type="ECO:0000256" key="15">
    <source>
        <dbReference type="ARBA" id="ARBA00044985"/>
    </source>
</evidence>
<dbReference type="PANTHER" id="PTHR23512:SF12">
    <property type="entry name" value="TRANSPORTER, PUTATIVE (AFU_ORTHOLOGUE AFUA_4G00260)-RELATED"/>
    <property type="match status" value="1"/>
</dbReference>
<evidence type="ECO:0000256" key="20">
    <source>
        <dbReference type="SAM" id="Phobius"/>
    </source>
</evidence>
<dbReference type="GO" id="GO:0016020">
    <property type="term" value="C:membrane"/>
    <property type="evidence" value="ECO:0007669"/>
    <property type="project" value="UniProtKB-SubCell"/>
</dbReference>
<dbReference type="InParanoid" id="A0A168LNQ2"/>
<feature type="transmembrane region" description="Helical" evidence="20">
    <location>
        <begin position="156"/>
        <end position="177"/>
    </location>
</feature>
<comment type="catalytic activity">
    <reaction evidence="10">
        <text>L-lysyl-L-lysine(out) = L-lysyl-L-lysine(in)</text>
        <dbReference type="Rhea" id="RHEA:79403"/>
        <dbReference type="ChEBI" id="CHEBI:229956"/>
    </reaction>
</comment>
<comment type="catalytic activity">
    <reaction evidence="8">
        <text>L-aspartyl-L-lysine(out) = L-aspartyl-L-lysine(in)</text>
        <dbReference type="Rhea" id="RHEA:79411"/>
        <dbReference type="ChEBI" id="CHEBI:229953"/>
    </reaction>
</comment>